<dbReference type="GO" id="GO:0005737">
    <property type="term" value="C:cytoplasm"/>
    <property type="evidence" value="ECO:0007669"/>
    <property type="project" value="TreeGrafter"/>
</dbReference>
<evidence type="ECO:0000313" key="3">
    <source>
        <dbReference type="EMBL" id="MPM41418.1"/>
    </source>
</evidence>
<sequence length="484" mass="52836">MNRHDAVEYIASRSDYFSELSDRIWDHPEVRFTETFSSNILCRAFEAEGFQVKRGLAELPTSFVARYGGGKPCIGFLGEFDALPGMSQCPGIAERTPLESNINGHGCGHNLLGVGSLAAAFGLKKYLEENGLPGTVVYFGCPAEEGGSGKTFMARAHCFDEIDCAITWHPGACNGVPPGSFLANYLVKYQFTGISSHAAAFPQMGRSALDALELMNMGVQFLREHIIQDARIHYAITDTGGDSPNIVQPKATAMYQIRAPKTPQVEEIYQRVNRIAEGAAMMTDTKVDIKIMKGCSNTVPNVVMDRIMYRNLLEVPRPVCPDSEKKLVEALAATLKPQGAVVRQQVAAMPEYVVSAVQKQEILDRADETIQTFVLPYTPSDAPIPASSDVGDVSWVCPTSQIGTATWVAGTAPHTWQAVASGKTEFAHRSMLYAAQVMASTAIDLYSAPDQLKAAREELDRYLNGTPYHSPMPDDIHPSDLYNQ</sequence>
<dbReference type="AlphaFoldDB" id="A0A644ZM27"/>
<dbReference type="EC" id="3.5.1.-" evidence="3"/>
<dbReference type="GO" id="GO:0016805">
    <property type="term" value="F:dipeptidase activity"/>
    <property type="evidence" value="ECO:0007669"/>
    <property type="project" value="TreeGrafter"/>
</dbReference>
<dbReference type="InterPro" id="IPR017439">
    <property type="entry name" value="Amidohydrolase"/>
</dbReference>
<name>A0A644ZM27_9ZZZZ</name>
<dbReference type="SUPFAM" id="SSF55031">
    <property type="entry name" value="Bacterial exopeptidase dimerisation domain"/>
    <property type="match status" value="1"/>
</dbReference>
<dbReference type="InterPro" id="IPR002933">
    <property type="entry name" value="Peptidase_M20"/>
</dbReference>
<protein>
    <submittedName>
        <fullName evidence="3">p-aminobenzoyl-glutamate hydrolase subunit B</fullName>
        <ecNumber evidence="3">3.5.1.-</ecNumber>
    </submittedName>
</protein>
<dbReference type="GO" id="GO:0046657">
    <property type="term" value="P:folic acid catabolic process"/>
    <property type="evidence" value="ECO:0007669"/>
    <property type="project" value="TreeGrafter"/>
</dbReference>
<dbReference type="FunFam" id="3.30.70.360:FF:000004">
    <property type="entry name" value="Peptidase M20 domain-containing protein 2"/>
    <property type="match status" value="1"/>
</dbReference>
<proteinExistence type="predicted"/>
<dbReference type="InterPro" id="IPR036264">
    <property type="entry name" value="Bact_exopeptidase_dim_dom"/>
</dbReference>
<evidence type="ECO:0000256" key="1">
    <source>
        <dbReference type="SAM" id="MobiDB-lite"/>
    </source>
</evidence>
<dbReference type="Pfam" id="PF07687">
    <property type="entry name" value="M20_dimer"/>
    <property type="match status" value="1"/>
</dbReference>
<comment type="caution">
    <text evidence="3">The sequence shown here is derived from an EMBL/GenBank/DDBJ whole genome shotgun (WGS) entry which is preliminary data.</text>
</comment>
<reference evidence="3" key="1">
    <citation type="submission" date="2019-08" db="EMBL/GenBank/DDBJ databases">
        <authorList>
            <person name="Kucharzyk K."/>
            <person name="Murdoch R.W."/>
            <person name="Higgins S."/>
            <person name="Loffler F."/>
        </authorList>
    </citation>
    <scope>NUCLEOTIDE SEQUENCE</scope>
</reference>
<keyword evidence="3" id="KW-0378">Hydrolase</keyword>
<organism evidence="3">
    <name type="scientific">bioreactor metagenome</name>
    <dbReference type="NCBI Taxonomy" id="1076179"/>
    <lineage>
        <taxon>unclassified sequences</taxon>
        <taxon>metagenomes</taxon>
        <taxon>ecological metagenomes</taxon>
    </lineage>
</organism>
<dbReference type="Pfam" id="PF01546">
    <property type="entry name" value="Peptidase_M20"/>
    <property type="match status" value="1"/>
</dbReference>
<dbReference type="InterPro" id="IPR011650">
    <property type="entry name" value="Peptidase_M20_dimer"/>
</dbReference>
<dbReference type="PANTHER" id="PTHR30575:SF0">
    <property type="entry name" value="XAA-ARG DIPEPTIDASE"/>
    <property type="match status" value="1"/>
</dbReference>
<dbReference type="Gene3D" id="3.30.70.360">
    <property type="match status" value="1"/>
</dbReference>
<dbReference type="PANTHER" id="PTHR30575">
    <property type="entry name" value="PEPTIDASE M20"/>
    <property type="match status" value="1"/>
</dbReference>
<dbReference type="CDD" id="cd05673">
    <property type="entry name" value="M20_Acy1L2_AbgB"/>
    <property type="match status" value="1"/>
</dbReference>
<dbReference type="GO" id="GO:0071713">
    <property type="term" value="F:para-aminobenzoyl-glutamate hydrolase activity"/>
    <property type="evidence" value="ECO:0007669"/>
    <property type="project" value="TreeGrafter"/>
</dbReference>
<dbReference type="Gene3D" id="3.40.630.10">
    <property type="entry name" value="Zn peptidases"/>
    <property type="match status" value="2"/>
</dbReference>
<dbReference type="NCBIfam" id="TIGR01891">
    <property type="entry name" value="amidohydrolases"/>
    <property type="match status" value="1"/>
</dbReference>
<dbReference type="EMBL" id="VSSQ01009365">
    <property type="protein sequence ID" value="MPM41418.1"/>
    <property type="molecule type" value="Genomic_DNA"/>
</dbReference>
<dbReference type="SUPFAM" id="SSF53187">
    <property type="entry name" value="Zn-dependent exopeptidases"/>
    <property type="match status" value="1"/>
</dbReference>
<dbReference type="PIRSF" id="PIRSF037227">
    <property type="entry name" value="Aminobenzoyl-glu_utiliz_pB"/>
    <property type="match status" value="1"/>
</dbReference>
<gene>
    <name evidence="3" type="primary">abgB_14</name>
    <name evidence="3" type="ORF">SDC9_88073</name>
</gene>
<feature type="domain" description="Peptidase M20 dimerisation" evidence="2">
    <location>
        <begin position="190"/>
        <end position="277"/>
    </location>
</feature>
<accession>A0A644ZM27</accession>
<feature type="region of interest" description="Disordered" evidence="1">
    <location>
        <begin position="465"/>
        <end position="484"/>
    </location>
</feature>
<dbReference type="InterPro" id="IPR017145">
    <property type="entry name" value="Aminobenzoyl-glu_utiliz_pB"/>
</dbReference>
<evidence type="ECO:0000259" key="2">
    <source>
        <dbReference type="Pfam" id="PF07687"/>
    </source>
</evidence>
<dbReference type="InterPro" id="IPR052030">
    <property type="entry name" value="Peptidase_M20/M20A_hydrolases"/>
</dbReference>